<keyword evidence="1" id="KW-0812">Transmembrane</keyword>
<gene>
    <name evidence="3" type="ORF">CBOVIS_LOCUS880</name>
</gene>
<sequence>MEYKNATNLTSVAAGTNCSFVFNIPKGLVVTLKFAARYSIAKNESLTYTDASGTVYKVREPVNNAIAFGTAPKVSIGVTSRTDNFQLYITYKAKQIAPLRTEKRHSGDIVSLGLLQTNFVSIQSNLNYFPTLSADCTDENYELELGQIMVFDGADPINGTFLGTLTAFLKYNPKPSSNVISLTTFYKSNFAGECYVLADDNSTVANYGSHSLVVTRKGGNLSAKLNDYSNNGALYTVYCTNCYEFYIKNVTFDSLGTFNTGYLNFRGMTPTHKYPGLLQYVVQNYTDNQMPQLIPSQTFTLLVYMSKVNIMFSTFDDGNWLKPYDERTGFIFAPSVWNHASSKSYDYNFNDSTGTHKFTVDMGNMKFLPGDSLSLKIGPNNGNEAVDNKYPQDKSSNGIVEAIGNHMRVQYQGTSLDSYIKFKIGKSSFFVSVLSAFALALFNALRF</sequence>
<evidence type="ECO:0000313" key="3">
    <source>
        <dbReference type="EMBL" id="CAB3397478.1"/>
    </source>
</evidence>
<evidence type="ECO:0000256" key="1">
    <source>
        <dbReference type="SAM" id="Phobius"/>
    </source>
</evidence>
<protein>
    <recommendedName>
        <fullName evidence="2">CUB-like domain-containing protein</fullName>
    </recommendedName>
</protein>
<keyword evidence="1" id="KW-1133">Transmembrane helix</keyword>
<dbReference type="PANTHER" id="PTHR47920">
    <property type="entry name" value="PROTEIN CBG13378-RELATED"/>
    <property type="match status" value="1"/>
</dbReference>
<accession>A0A8S1EBN7</accession>
<reference evidence="3 4" key="1">
    <citation type="submission" date="2020-04" db="EMBL/GenBank/DDBJ databases">
        <authorList>
            <person name="Laetsch R D."/>
            <person name="Stevens L."/>
            <person name="Kumar S."/>
            <person name="Blaxter L. M."/>
        </authorList>
    </citation>
    <scope>NUCLEOTIDE SEQUENCE [LARGE SCALE GENOMIC DNA]</scope>
</reference>
<feature type="domain" description="CUB-like" evidence="2">
    <location>
        <begin position="3"/>
        <end position="91"/>
    </location>
</feature>
<feature type="transmembrane region" description="Helical" evidence="1">
    <location>
        <begin position="427"/>
        <end position="445"/>
    </location>
</feature>
<organism evidence="3 4">
    <name type="scientific">Caenorhabditis bovis</name>
    <dbReference type="NCBI Taxonomy" id="2654633"/>
    <lineage>
        <taxon>Eukaryota</taxon>
        <taxon>Metazoa</taxon>
        <taxon>Ecdysozoa</taxon>
        <taxon>Nematoda</taxon>
        <taxon>Chromadorea</taxon>
        <taxon>Rhabditida</taxon>
        <taxon>Rhabditina</taxon>
        <taxon>Rhabditomorpha</taxon>
        <taxon>Rhabditoidea</taxon>
        <taxon>Rhabditidae</taxon>
        <taxon>Peloderinae</taxon>
        <taxon>Caenorhabditis</taxon>
    </lineage>
</organism>
<dbReference type="InterPro" id="IPR003366">
    <property type="entry name" value="CUB-like_dom"/>
</dbReference>
<dbReference type="OrthoDB" id="5791243at2759"/>
<comment type="caution">
    <text evidence="3">The sequence shown here is derived from an EMBL/GenBank/DDBJ whole genome shotgun (WGS) entry which is preliminary data.</text>
</comment>
<proteinExistence type="predicted"/>
<name>A0A8S1EBN7_9PELO</name>
<dbReference type="Pfam" id="PF02408">
    <property type="entry name" value="CUB_2"/>
    <property type="match status" value="1"/>
</dbReference>
<dbReference type="AlphaFoldDB" id="A0A8S1EBN7"/>
<evidence type="ECO:0000259" key="2">
    <source>
        <dbReference type="Pfam" id="PF02408"/>
    </source>
</evidence>
<dbReference type="Proteomes" id="UP000494206">
    <property type="component" value="Unassembled WGS sequence"/>
</dbReference>
<keyword evidence="4" id="KW-1185">Reference proteome</keyword>
<dbReference type="PANTHER" id="PTHR47920:SF1">
    <property type="entry name" value="CUB-LIKE DOMAIN-CONTAINING PROTEIN"/>
    <property type="match status" value="1"/>
</dbReference>
<keyword evidence="1" id="KW-0472">Membrane</keyword>
<evidence type="ECO:0000313" key="4">
    <source>
        <dbReference type="Proteomes" id="UP000494206"/>
    </source>
</evidence>
<dbReference type="EMBL" id="CADEPM010000001">
    <property type="protein sequence ID" value="CAB3397478.1"/>
    <property type="molecule type" value="Genomic_DNA"/>
</dbReference>